<evidence type="ECO:0000313" key="2">
    <source>
        <dbReference type="Proteomes" id="UP000273516"/>
    </source>
</evidence>
<dbReference type="RefSeq" id="WP_122111989.1">
    <property type="nucleotide sequence ID" value="NZ_QOKZ01000003.1"/>
</dbReference>
<dbReference type="InterPro" id="IPR006450">
    <property type="entry name" value="Phage_HK97_gp6-like"/>
</dbReference>
<name>A0A3M0MG87_9RHOB</name>
<dbReference type="InterPro" id="IPR021146">
    <property type="entry name" value="Phage_gp6-like_head-tail"/>
</dbReference>
<dbReference type="Pfam" id="PF05135">
    <property type="entry name" value="Phage_connect_1"/>
    <property type="match status" value="1"/>
</dbReference>
<dbReference type="AlphaFoldDB" id="A0A3M0MG87"/>
<dbReference type="OrthoDB" id="7307102at2"/>
<sequence length="102" mass="11568">MIVTFEELMAQAGLTLDAPAEDQTLLQQKGDAAQNHVERLLGFKIEEMFGGVDQDPIPQALKEAVLQLAVWWFENREGIESRDEALPFGVSDIVNEYRDWSF</sequence>
<dbReference type="CDD" id="cd08054">
    <property type="entry name" value="gp6"/>
    <property type="match status" value="1"/>
</dbReference>
<proteinExistence type="predicted"/>
<comment type="caution">
    <text evidence="1">The sequence shown here is derived from an EMBL/GenBank/DDBJ whole genome shotgun (WGS) entry which is preliminary data.</text>
</comment>
<reference evidence="1 2" key="1">
    <citation type="submission" date="2018-07" db="EMBL/GenBank/DDBJ databases">
        <authorList>
            <person name="Zhang Y."/>
            <person name="Wang L."/>
            <person name="Ma S."/>
        </authorList>
    </citation>
    <scope>NUCLEOTIDE SEQUENCE [LARGE SCALE GENOMIC DNA]</scope>
    <source>
        <strain evidence="1 2">4-2</strain>
    </source>
</reference>
<dbReference type="Gene3D" id="1.10.3230.30">
    <property type="entry name" value="Phage gp6-like head-tail connector protein"/>
    <property type="match status" value="1"/>
</dbReference>
<gene>
    <name evidence="1" type="ORF">C9E81_08970</name>
</gene>
<evidence type="ECO:0000313" key="1">
    <source>
        <dbReference type="EMBL" id="RMC35364.1"/>
    </source>
</evidence>
<dbReference type="EMBL" id="QOKZ01000003">
    <property type="protein sequence ID" value="RMC35364.1"/>
    <property type="molecule type" value="Genomic_DNA"/>
</dbReference>
<dbReference type="NCBIfam" id="TIGR01560">
    <property type="entry name" value="put_DNA_pack"/>
    <property type="match status" value="1"/>
</dbReference>
<protein>
    <submittedName>
        <fullName evidence="1">Phage gp6-like head-tail connector protein</fullName>
    </submittedName>
</protein>
<organism evidence="1 2">
    <name type="scientific">Paracoccus alkanivorans</name>
    <dbReference type="NCBI Taxonomy" id="2116655"/>
    <lineage>
        <taxon>Bacteria</taxon>
        <taxon>Pseudomonadati</taxon>
        <taxon>Pseudomonadota</taxon>
        <taxon>Alphaproteobacteria</taxon>
        <taxon>Rhodobacterales</taxon>
        <taxon>Paracoccaceae</taxon>
        <taxon>Paracoccus</taxon>
    </lineage>
</organism>
<accession>A0A3M0MG87</accession>
<dbReference type="Proteomes" id="UP000273516">
    <property type="component" value="Unassembled WGS sequence"/>
</dbReference>
<keyword evidence="2" id="KW-1185">Reference proteome</keyword>